<protein>
    <submittedName>
        <fullName evidence="1">Uncharacterized protein</fullName>
    </submittedName>
</protein>
<gene>
    <name evidence="1" type="ORF">SAMEA3906487_03579</name>
</gene>
<sequence length="89" mass="9437">MAQKIVNGFTLLAYASQPKGGVPARAFIESVRRDGETPGPAQVFEVFCSRRFPNAIAAMSAASNALDQVRDVDAQGVPCDLPDAAPYQP</sequence>
<dbReference type="PATRIC" id="fig|123899.6.peg.3580"/>
<accession>A0A157SS29</accession>
<dbReference type="RefSeq" id="WP_025514765.1">
    <property type="nucleotide sequence ID" value="NZ_CP016340.1"/>
</dbReference>
<evidence type="ECO:0000313" key="1">
    <source>
        <dbReference type="EMBL" id="SAI73242.1"/>
    </source>
</evidence>
<name>A0A157SS29_9BORD</name>
<proteinExistence type="predicted"/>
<dbReference type="OrthoDB" id="8636936at2"/>
<dbReference type="KEGG" id="btrm:SAMEA390648703579"/>
<dbReference type="AlphaFoldDB" id="A0A157SS29"/>
<organism evidence="1 2">
    <name type="scientific">Bordetella trematum</name>
    <dbReference type="NCBI Taxonomy" id="123899"/>
    <lineage>
        <taxon>Bacteria</taxon>
        <taxon>Pseudomonadati</taxon>
        <taxon>Pseudomonadota</taxon>
        <taxon>Betaproteobacteria</taxon>
        <taxon>Burkholderiales</taxon>
        <taxon>Alcaligenaceae</taxon>
        <taxon>Bordetella</taxon>
    </lineage>
</organism>
<reference evidence="1 2" key="1">
    <citation type="submission" date="2016-04" db="EMBL/GenBank/DDBJ databases">
        <authorList>
            <consortium name="Pathogen Informatics"/>
        </authorList>
    </citation>
    <scope>NUCLEOTIDE SEQUENCE [LARGE SCALE GENOMIC DNA]</scope>
    <source>
        <strain evidence="1 2">H044680328</strain>
    </source>
</reference>
<dbReference type="STRING" id="123899.SAMEA3906487_03579"/>
<dbReference type="EMBL" id="LT546645">
    <property type="protein sequence ID" value="SAI73242.1"/>
    <property type="molecule type" value="Genomic_DNA"/>
</dbReference>
<dbReference type="Proteomes" id="UP000076825">
    <property type="component" value="Chromosome 1"/>
</dbReference>
<dbReference type="GeneID" id="56589186"/>
<evidence type="ECO:0000313" key="2">
    <source>
        <dbReference type="Proteomes" id="UP000076825"/>
    </source>
</evidence>
<keyword evidence="2" id="KW-1185">Reference proteome</keyword>